<dbReference type="PANTHER" id="PTHR34475">
    <property type="match status" value="1"/>
</dbReference>
<evidence type="ECO:0000259" key="3">
    <source>
        <dbReference type="Pfam" id="PF13464"/>
    </source>
</evidence>
<keyword evidence="5" id="KW-1185">Reference proteome</keyword>
<dbReference type="GO" id="GO:0003677">
    <property type="term" value="F:DNA binding"/>
    <property type="evidence" value="ECO:0007669"/>
    <property type="project" value="InterPro"/>
</dbReference>
<comment type="caution">
    <text evidence="4">The sequence shown here is derived from an EMBL/GenBank/DDBJ whole genome shotgun (WGS) entry which is preliminary data.</text>
</comment>
<dbReference type="InterPro" id="IPR025194">
    <property type="entry name" value="RodZ-like_C"/>
</dbReference>
<feature type="compositionally biased region" description="Basic and acidic residues" evidence="1">
    <location>
        <begin position="1"/>
        <end position="12"/>
    </location>
</feature>
<feature type="compositionally biased region" description="Low complexity" evidence="1">
    <location>
        <begin position="193"/>
        <end position="222"/>
    </location>
</feature>
<proteinExistence type="predicted"/>
<dbReference type="EMBL" id="QYUQ01000002">
    <property type="protein sequence ID" value="RJG00482.1"/>
    <property type="molecule type" value="Genomic_DNA"/>
</dbReference>
<protein>
    <submittedName>
        <fullName evidence="4">Helix-turn-helix domain-containing protein</fullName>
    </submittedName>
</protein>
<gene>
    <name evidence="4" type="ORF">D3878_01880</name>
</gene>
<dbReference type="RefSeq" id="WP_119783936.1">
    <property type="nucleotide sequence ID" value="NZ_QYUQ01000002.1"/>
</dbReference>
<sequence>MSDAGMEGRDQEAPLSPAPEAAMPGPGAQLAAQRQALGWTVEQVANQLNLAPRQVQAMEDDNFAALPGMVIARGFVRAYAKLLRLEPAPLLALIAEKPAPGTESLDVRRTRSATFTESNLPATKRPGGGTKWLAAILLLLVLAALGWLAVRDGWIAGLPGGQMAPARTGMQPEPLAPDAASGVPLGQAAEDVPAPTTEAPAQLPATPAAPTAPVTSAATNALPPTPAAPSTPAAQSTPAVADKLVLTVRAASWIELKRADGVSLAARLLPAGTTESFDVAQGASLVVGNAAGVDVTYRGQALNLNADTKNNVARVTLK</sequence>
<reference evidence="5" key="1">
    <citation type="submission" date="2018-09" db="EMBL/GenBank/DDBJ databases">
        <authorList>
            <person name="Zhu H."/>
        </authorList>
    </citation>
    <scope>NUCLEOTIDE SEQUENCE [LARGE SCALE GENOMIC DNA]</scope>
    <source>
        <strain evidence="5">K1S02-23</strain>
    </source>
</reference>
<evidence type="ECO:0000256" key="1">
    <source>
        <dbReference type="SAM" id="MobiDB-lite"/>
    </source>
</evidence>
<dbReference type="Gene3D" id="1.10.260.40">
    <property type="entry name" value="lambda repressor-like DNA-binding domains"/>
    <property type="match status" value="1"/>
</dbReference>
<feature type="region of interest" description="Disordered" evidence="1">
    <location>
        <begin position="1"/>
        <end position="27"/>
    </location>
</feature>
<feature type="domain" description="Cytoskeleton protein RodZ-like C-terminal" evidence="3">
    <location>
        <begin position="245"/>
        <end position="316"/>
    </location>
</feature>
<evidence type="ECO:0000256" key="2">
    <source>
        <dbReference type="SAM" id="Phobius"/>
    </source>
</evidence>
<feature type="region of interest" description="Disordered" evidence="1">
    <location>
        <begin position="166"/>
        <end position="238"/>
    </location>
</feature>
<evidence type="ECO:0000313" key="4">
    <source>
        <dbReference type="EMBL" id="RJG00482.1"/>
    </source>
</evidence>
<dbReference type="Pfam" id="PF13413">
    <property type="entry name" value="HTH_25"/>
    <property type="match status" value="1"/>
</dbReference>
<name>A0A3A3G1X8_9BURK</name>
<dbReference type="Pfam" id="PF13464">
    <property type="entry name" value="RodZ_C"/>
    <property type="match status" value="1"/>
</dbReference>
<keyword evidence="2" id="KW-0812">Transmembrane</keyword>
<feature type="transmembrane region" description="Helical" evidence="2">
    <location>
        <begin position="132"/>
        <end position="150"/>
    </location>
</feature>
<dbReference type="Proteomes" id="UP000266327">
    <property type="component" value="Unassembled WGS sequence"/>
</dbReference>
<accession>A0A3A3G1X8</accession>
<dbReference type="InterPro" id="IPR050400">
    <property type="entry name" value="Bact_Cytoskel_RodZ"/>
</dbReference>
<keyword evidence="2" id="KW-1133">Transmembrane helix</keyword>
<evidence type="ECO:0000313" key="5">
    <source>
        <dbReference type="Proteomes" id="UP000266327"/>
    </source>
</evidence>
<dbReference type="InterPro" id="IPR010982">
    <property type="entry name" value="Lambda_DNA-bd_dom_sf"/>
</dbReference>
<organism evidence="4 5">
    <name type="scientific">Noviherbaspirillum sedimenti</name>
    <dbReference type="NCBI Taxonomy" id="2320865"/>
    <lineage>
        <taxon>Bacteria</taxon>
        <taxon>Pseudomonadati</taxon>
        <taxon>Pseudomonadota</taxon>
        <taxon>Betaproteobacteria</taxon>
        <taxon>Burkholderiales</taxon>
        <taxon>Oxalobacteraceae</taxon>
        <taxon>Noviherbaspirillum</taxon>
    </lineage>
</organism>
<dbReference type="AlphaFoldDB" id="A0A3A3G1X8"/>
<dbReference type="OrthoDB" id="8561330at2"/>
<dbReference type="PANTHER" id="PTHR34475:SF1">
    <property type="entry name" value="CYTOSKELETON PROTEIN RODZ"/>
    <property type="match status" value="1"/>
</dbReference>
<feature type="compositionally biased region" description="Low complexity" evidence="1">
    <location>
        <begin position="18"/>
        <end position="27"/>
    </location>
</feature>
<keyword evidence="2" id="KW-0472">Membrane</keyword>